<sequence length="72" mass="8274">MYEPAPKVTDADRLAREIRESSTDRRIELQPLFGRMLQGLEESGVPVPARMRNLHEQLLEEAIEAKFDNLPV</sequence>
<dbReference type="RefSeq" id="WP_136460975.1">
    <property type="nucleotide sequence ID" value="NZ_SRKY01000001.1"/>
</dbReference>
<dbReference type="AlphaFoldDB" id="A0A4V3XKS6"/>
<comment type="caution">
    <text evidence="1">The sequence shown here is derived from an EMBL/GenBank/DDBJ whole genome shotgun (WGS) entry which is preliminary data.</text>
</comment>
<name>A0A4V3XKS6_9RHOB</name>
<reference evidence="1 2" key="1">
    <citation type="submission" date="2019-04" db="EMBL/GenBank/DDBJ databases">
        <title>Shimia ponticola sp. nov., isolated from seawater.</title>
        <authorList>
            <person name="Kim Y.-O."/>
            <person name="Yoon J.-H."/>
        </authorList>
    </citation>
    <scope>NUCLEOTIDE SEQUENCE [LARGE SCALE GENOMIC DNA]</scope>
    <source>
        <strain evidence="1 2">MYP11</strain>
    </source>
</reference>
<dbReference type="Proteomes" id="UP000306602">
    <property type="component" value="Unassembled WGS sequence"/>
</dbReference>
<protein>
    <submittedName>
        <fullName evidence="1">Uncharacterized protein</fullName>
    </submittedName>
</protein>
<evidence type="ECO:0000313" key="2">
    <source>
        <dbReference type="Proteomes" id="UP000306602"/>
    </source>
</evidence>
<keyword evidence="2" id="KW-1185">Reference proteome</keyword>
<evidence type="ECO:0000313" key="1">
    <source>
        <dbReference type="EMBL" id="THH38083.1"/>
    </source>
</evidence>
<gene>
    <name evidence="1" type="ORF">E4Z66_00445</name>
</gene>
<dbReference type="EMBL" id="SRKY01000001">
    <property type="protein sequence ID" value="THH38083.1"/>
    <property type="molecule type" value="Genomic_DNA"/>
</dbReference>
<accession>A0A4V3XKS6</accession>
<organism evidence="1 2">
    <name type="scientific">Aliishimia ponticola</name>
    <dbReference type="NCBI Taxonomy" id="2499833"/>
    <lineage>
        <taxon>Bacteria</taxon>
        <taxon>Pseudomonadati</taxon>
        <taxon>Pseudomonadota</taxon>
        <taxon>Alphaproteobacteria</taxon>
        <taxon>Rhodobacterales</taxon>
        <taxon>Paracoccaceae</taxon>
        <taxon>Aliishimia</taxon>
    </lineage>
</organism>
<proteinExistence type="predicted"/>
<dbReference type="OrthoDB" id="7870782at2"/>